<name>A0A1G7JUE0_9RHOB</name>
<reference evidence="3 4" key="1">
    <citation type="submission" date="2016-10" db="EMBL/GenBank/DDBJ databases">
        <authorList>
            <person name="de Groot N.N."/>
        </authorList>
    </citation>
    <scope>NUCLEOTIDE SEQUENCE [LARGE SCALE GENOMIC DNA]</scope>
    <source>
        <strain evidence="3 4">DSM 27375</strain>
    </source>
</reference>
<dbReference type="PANTHER" id="PTHR13847:SF289">
    <property type="entry name" value="GLYCINE OXIDASE"/>
    <property type="match status" value="1"/>
</dbReference>
<evidence type="ECO:0000259" key="2">
    <source>
        <dbReference type="Pfam" id="PF01266"/>
    </source>
</evidence>
<dbReference type="InterPro" id="IPR006076">
    <property type="entry name" value="FAD-dep_OxRdtase"/>
</dbReference>
<accession>A0A1G7JUE0</accession>
<evidence type="ECO:0000256" key="1">
    <source>
        <dbReference type="ARBA" id="ARBA00023002"/>
    </source>
</evidence>
<feature type="domain" description="FAD dependent oxidoreductase" evidence="2">
    <location>
        <begin position="9"/>
        <end position="404"/>
    </location>
</feature>
<gene>
    <name evidence="3" type="ORF">SAMN04488117_103219</name>
</gene>
<evidence type="ECO:0000313" key="4">
    <source>
        <dbReference type="Proteomes" id="UP000182284"/>
    </source>
</evidence>
<proteinExistence type="predicted"/>
<evidence type="ECO:0000313" key="3">
    <source>
        <dbReference type="EMBL" id="SDF28587.1"/>
    </source>
</evidence>
<dbReference type="GO" id="GO:0005737">
    <property type="term" value="C:cytoplasm"/>
    <property type="evidence" value="ECO:0007669"/>
    <property type="project" value="TreeGrafter"/>
</dbReference>
<dbReference type="SUPFAM" id="SSF54373">
    <property type="entry name" value="FAD-linked reductases, C-terminal domain"/>
    <property type="match status" value="1"/>
</dbReference>
<dbReference type="PANTHER" id="PTHR13847">
    <property type="entry name" value="SARCOSINE DEHYDROGENASE-RELATED"/>
    <property type="match status" value="1"/>
</dbReference>
<dbReference type="Pfam" id="PF01266">
    <property type="entry name" value="DAO"/>
    <property type="match status" value="1"/>
</dbReference>
<dbReference type="Gene3D" id="3.30.9.10">
    <property type="entry name" value="D-Amino Acid Oxidase, subunit A, domain 2"/>
    <property type="match status" value="1"/>
</dbReference>
<sequence>MTQSQGKHIAVIGAGIVGVSTAAALLQEGHRVTVIDPASPGGPHAASYGNGAFISPASILPMSQPGLWRKVPRMLADPRGALTIRWRDLPALMPWLVRFLWAGATQDKVSRTARALSDLLADAPQRHVDLAARAGLSCMIVRNGLLYAFRERAEYEADAFGWRLRRDNGVAMAEIAGEALRRAAPALDPAYRFGILIKDGAHCTDPGGYVDGLATWQIAQGVVLRRDRVIGFDLSEGRLRGLRCADGDVACEMAVIAAGMASAPLAASLGDPVPLAAERGYHVELSNAPITLDIPIMPQDGKMANVSTRGGLRAAGQVEIAAPDAPPNWTRVEILFEHLKQSYPALAGATFSQAARWQGNRPSTPDGKPVIGRSTRSGDVVYAFGHGHIGLASAPMTAALVADLVAGRQPVRDLTSFAPTRFSLRQRETR</sequence>
<dbReference type="OrthoDB" id="9805337at2"/>
<organism evidence="3 4">
    <name type="scientific">Celeribacter baekdonensis</name>
    <dbReference type="NCBI Taxonomy" id="875171"/>
    <lineage>
        <taxon>Bacteria</taxon>
        <taxon>Pseudomonadati</taxon>
        <taxon>Pseudomonadota</taxon>
        <taxon>Alphaproteobacteria</taxon>
        <taxon>Rhodobacterales</taxon>
        <taxon>Roseobacteraceae</taxon>
        <taxon>Celeribacter</taxon>
    </lineage>
</organism>
<dbReference type="AlphaFoldDB" id="A0A1G7JUE0"/>
<dbReference type="RefSeq" id="WP_074643044.1">
    <property type="nucleotide sequence ID" value="NZ_FNBL01000003.1"/>
</dbReference>
<dbReference type="SUPFAM" id="SSF51905">
    <property type="entry name" value="FAD/NAD(P)-binding domain"/>
    <property type="match status" value="1"/>
</dbReference>
<dbReference type="InterPro" id="IPR036188">
    <property type="entry name" value="FAD/NAD-bd_sf"/>
</dbReference>
<protein>
    <submittedName>
        <fullName evidence="3">D-amino-acid dehydrogenase</fullName>
    </submittedName>
</protein>
<dbReference type="Proteomes" id="UP000182284">
    <property type="component" value="Unassembled WGS sequence"/>
</dbReference>
<dbReference type="Gene3D" id="3.50.50.60">
    <property type="entry name" value="FAD/NAD(P)-binding domain"/>
    <property type="match status" value="2"/>
</dbReference>
<keyword evidence="1" id="KW-0560">Oxidoreductase</keyword>
<dbReference type="GO" id="GO:0016491">
    <property type="term" value="F:oxidoreductase activity"/>
    <property type="evidence" value="ECO:0007669"/>
    <property type="project" value="UniProtKB-KW"/>
</dbReference>
<dbReference type="EMBL" id="FNBL01000003">
    <property type="protein sequence ID" value="SDF28587.1"/>
    <property type="molecule type" value="Genomic_DNA"/>
</dbReference>